<keyword evidence="1" id="KW-1133">Transmembrane helix</keyword>
<evidence type="ECO:0000256" key="1">
    <source>
        <dbReference type="SAM" id="Phobius"/>
    </source>
</evidence>
<gene>
    <name evidence="2" type="ORF">N6Q81_35105</name>
</gene>
<dbReference type="Proteomes" id="UP001064390">
    <property type="component" value="Chromosome"/>
</dbReference>
<name>A0ABY6CAS6_9ACTN</name>
<dbReference type="RefSeq" id="WP_127445394.1">
    <property type="nucleotide sequence ID" value="NZ_CP104697.1"/>
</dbReference>
<feature type="transmembrane region" description="Helical" evidence="1">
    <location>
        <begin position="20"/>
        <end position="42"/>
    </location>
</feature>
<dbReference type="EMBL" id="CP104697">
    <property type="protein sequence ID" value="UXI82911.1"/>
    <property type="molecule type" value="Genomic_DNA"/>
</dbReference>
<evidence type="ECO:0000313" key="3">
    <source>
        <dbReference type="Proteomes" id="UP001064390"/>
    </source>
</evidence>
<proteinExistence type="predicted"/>
<accession>A0ABY6CAS6</accession>
<keyword evidence="1" id="KW-0472">Membrane</keyword>
<keyword evidence="3" id="KW-1185">Reference proteome</keyword>
<organism evidence="2 3">
    <name type="scientific">Streptomyces vinaceusdrappus</name>
    <dbReference type="NCBI Taxonomy" id="67376"/>
    <lineage>
        <taxon>Bacteria</taxon>
        <taxon>Bacillati</taxon>
        <taxon>Actinomycetota</taxon>
        <taxon>Actinomycetes</taxon>
        <taxon>Kitasatosporales</taxon>
        <taxon>Streptomycetaceae</taxon>
        <taxon>Streptomyces</taxon>
        <taxon>Streptomyces rochei group</taxon>
    </lineage>
</organism>
<keyword evidence="1" id="KW-0812">Transmembrane</keyword>
<protein>
    <submittedName>
        <fullName evidence="2">Uncharacterized protein</fullName>
    </submittedName>
</protein>
<reference evidence="2" key="1">
    <citation type="submission" date="2022-09" db="EMBL/GenBank/DDBJ databases">
        <title>Streptomyces vinaceusdrappus strain AC-40.</title>
        <authorList>
            <person name="Sedeek A.M."/>
            <person name="Salah I."/>
            <person name="Kamel H.L."/>
            <person name="Soltan M.A."/>
            <person name="Elsayed T.R."/>
        </authorList>
    </citation>
    <scope>NUCLEOTIDE SEQUENCE</scope>
    <source>
        <strain evidence="2">AC-40</strain>
    </source>
</reference>
<evidence type="ECO:0000313" key="2">
    <source>
        <dbReference type="EMBL" id="UXI82911.1"/>
    </source>
</evidence>
<sequence length="70" mass="7863">MSYTVRFGLCREGVEAVDVLTLWILGVAGAMSVLMFTVRALLDQLPEVFAAWHRAKRAVRDRTGEDDHQS</sequence>